<protein>
    <submittedName>
        <fullName evidence="8">Taurine dioxygenase</fullName>
        <ecNumber evidence="8">1.14.11.17</ecNumber>
    </submittedName>
</protein>
<accession>A0A7Y9IRD6</accession>
<dbReference type="PANTHER" id="PTHR30468:SF1">
    <property type="entry name" value="ALPHA-KETOGLUTARATE-DEPENDENT SULFONATE DIOXYGENASE"/>
    <property type="match status" value="1"/>
</dbReference>
<evidence type="ECO:0000256" key="1">
    <source>
        <dbReference type="ARBA" id="ARBA00005896"/>
    </source>
</evidence>
<dbReference type="Gene3D" id="3.60.130.10">
    <property type="entry name" value="Clavaminate synthase-like"/>
    <property type="match status" value="1"/>
</dbReference>
<dbReference type="Proteomes" id="UP000542125">
    <property type="component" value="Unassembled WGS sequence"/>
</dbReference>
<evidence type="ECO:0000259" key="7">
    <source>
        <dbReference type="Pfam" id="PF02668"/>
    </source>
</evidence>
<dbReference type="AlphaFoldDB" id="A0A7Y9IRD6"/>
<dbReference type="Pfam" id="PF02668">
    <property type="entry name" value="TauD"/>
    <property type="match status" value="1"/>
</dbReference>
<dbReference type="EC" id="1.14.11.17" evidence="8"/>
<keyword evidence="3 8" id="KW-0223">Dioxygenase</keyword>
<dbReference type="InterPro" id="IPR051323">
    <property type="entry name" value="AtsK-like"/>
</dbReference>
<feature type="domain" description="TauD/TfdA-like" evidence="7">
    <location>
        <begin position="7"/>
        <end position="278"/>
    </location>
</feature>
<dbReference type="InterPro" id="IPR042098">
    <property type="entry name" value="TauD-like_sf"/>
</dbReference>
<keyword evidence="5" id="KW-0408">Iron</keyword>
<dbReference type="PANTHER" id="PTHR30468">
    <property type="entry name" value="ALPHA-KETOGLUTARATE-DEPENDENT SULFONATE DIOXYGENASE"/>
    <property type="match status" value="1"/>
</dbReference>
<sequence length="311" mass="34339">MVIEPSGRILGATVEGLDLSRELPADAFAGILAALGQHGVLRFPGQAIDAAALKAFSAHFGGLQTTLSPVNEPGFPEVSILSNIVENGKPIGLSDAGQDWHTDMSYNATVGFVNVLYAIKVPRRDGKALGSTSFANMHAAYDDLPADVRERLRDATVLHDFNKFWENMRSRPGSERPPLTPEQRAKRPPSVHPLFLTHPITGRKVLYCNPGYAIRINELPEAESDAMLAMLTAHQLQEKYQYTHQWTEGDVLMWDHLGTLHTAWPDYLPHEHRLIKRCQVMADRIFDPDFLPPSVRALAGARGESHAGTRA</sequence>
<evidence type="ECO:0000313" key="9">
    <source>
        <dbReference type="Proteomes" id="UP000542125"/>
    </source>
</evidence>
<dbReference type="RefSeq" id="WP_179583627.1">
    <property type="nucleotide sequence ID" value="NZ_JACBYR010000001.1"/>
</dbReference>
<evidence type="ECO:0000256" key="6">
    <source>
        <dbReference type="SAM" id="MobiDB-lite"/>
    </source>
</evidence>
<keyword evidence="4 8" id="KW-0560">Oxidoreductase</keyword>
<dbReference type="SUPFAM" id="SSF51197">
    <property type="entry name" value="Clavaminate synthase-like"/>
    <property type="match status" value="1"/>
</dbReference>
<dbReference type="InterPro" id="IPR003819">
    <property type="entry name" value="TauD/TfdA-like"/>
</dbReference>
<reference evidence="8 9" key="1">
    <citation type="submission" date="2020-07" db="EMBL/GenBank/DDBJ databases">
        <title>Genomic Encyclopedia of Type Strains, Phase IV (KMG-V): Genome sequencing to study the core and pangenomes of soil and plant-associated prokaryotes.</title>
        <authorList>
            <person name="Whitman W."/>
        </authorList>
    </citation>
    <scope>NUCLEOTIDE SEQUENCE [LARGE SCALE GENOMIC DNA]</scope>
    <source>
        <strain evidence="8 9">SAS40</strain>
    </source>
</reference>
<proteinExistence type="inferred from homology"/>
<dbReference type="EMBL" id="JACBYR010000001">
    <property type="protein sequence ID" value="NYE81546.1"/>
    <property type="molecule type" value="Genomic_DNA"/>
</dbReference>
<name>A0A7Y9IRD6_9BURK</name>
<comment type="similarity">
    <text evidence="1">Belongs to the TfdA dioxygenase family.</text>
</comment>
<gene>
    <name evidence="8" type="ORF">FHW18_000817</name>
</gene>
<dbReference type="GO" id="GO:0000908">
    <property type="term" value="F:taurine dioxygenase activity"/>
    <property type="evidence" value="ECO:0007669"/>
    <property type="project" value="UniProtKB-EC"/>
</dbReference>
<dbReference type="GO" id="GO:0006790">
    <property type="term" value="P:sulfur compound metabolic process"/>
    <property type="evidence" value="ECO:0007669"/>
    <property type="project" value="TreeGrafter"/>
</dbReference>
<evidence type="ECO:0000256" key="5">
    <source>
        <dbReference type="ARBA" id="ARBA00023004"/>
    </source>
</evidence>
<comment type="caution">
    <text evidence="8">The sequence shown here is derived from an EMBL/GenBank/DDBJ whole genome shotgun (WGS) entry which is preliminary data.</text>
</comment>
<evidence type="ECO:0000256" key="2">
    <source>
        <dbReference type="ARBA" id="ARBA00022723"/>
    </source>
</evidence>
<organism evidence="8 9">
    <name type="scientific">Pigmentiphaga litoralis</name>
    <dbReference type="NCBI Taxonomy" id="516702"/>
    <lineage>
        <taxon>Bacteria</taxon>
        <taxon>Pseudomonadati</taxon>
        <taxon>Pseudomonadota</taxon>
        <taxon>Betaproteobacteria</taxon>
        <taxon>Burkholderiales</taxon>
        <taxon>Alcaligenaceae</taxon>
        <taxon>Pigmentiphaga</taxon>
    </lineage>
</organism>
<dbReference type="GO" id="GO:0005737">
    <property type="term" value="C:cytoplasm"/>
    <property type="evidence" value="ECO:0007669"/>
    <property type="project" value="TreeGrafter"/>
</dbReference>
<evidence type="ECO:0000256" key="3">
    <source>
        <dbReference type="ARBA" id="ARBA00022964"/>
    </source>
</evidence>
<feature type="region of interest" description="Disordered" evidence="6">
    <location>
        <begin position="169"/>
        <end position="191"/>
    </location>
</feature>
<keyword evidence="9" id="KW-1185">Reference proteome</keyword>
<evidence type="ECO:0000256" key="4">
    <source>
        <dbReference type="ARBA" id="ARBA00023002"/>
    </source>
</evidence>
<dbReference type="GO" id="GO:0046872">
    <property type="term" value="F:metal ion binding"/>
    <property type="evidence" value="ECO:0007669"/>
    <property type="project" value="UniProtKB-KW"/>
</dbReference>
<keyword evidence="2" id="KW-0479">Metal-binding</keyword>
<evidence type="ECO:0000313" key="8">
    <source>
        <dbReference type="EMBL" id="NYE81546.1"/>
    </source>
</evidence>